<dbReference type="PRINTS" id="PR01100">
    <property type="entry name" value="SHIKIMTKNASE"/>
</dbReference>
<dbReference type="InterPro" id="IPR031322">
    <property type="entry name" value="Shikimate/glucono_kinase"/>
</dbReference>
<comment type="pathway">
    <text evidence="1">Carbohydrate acid metabolism.</text>
</comment>
<keyword evidence="4 10" id="KW-0808">Transferase</keyword>
<dbReference type="NCBIfam" id="TIGR01313">
    <property type="entry name" value="therm_gnt_kin"/>
    <property type="match status" value="1"/>
</dbReference>
<evidence type="ECO:0000256" key="6">
    <source>
        <dbReference type="ARBA" id="ARBA00022777"/>
    </source>
</evidence>
<keyword evidence="5 10" id="KW-0547">Nucleotide-binding</keyword>
<dbReference type="EC" id="2.7.1.12" evidence="3 10"/>
<evidence type="ECO:0000256" key="1">
    <source>
        <dbReference type="ARBA" id="ARBA00004761"/>
    </source>
</evidence>
<comment type="caution">
    <text evidence="11">The sequence shown here is derived from an EMBL/GenBank/DDBJ whole genome shotgun (WGS) entry which is preliminary data.</text>
</comment>
<dbReference type="EMBL" id="VUOE01000002">
    <property type="protein sequence ID" value="KAA2217063.1"/>
    <property type="molecule type" value="Genomic_DNA"/>
</dbReference>
<dbReference type="Proteomes" id="UP000323188">
    <property type="component" value="Unassembled WGS sequence"/>
</dbReference>
<protein>
    <recommendedName>
        <fullName evidence="3 10">Gluconokinase</fullName>
        <ecNumber evidence="3 10">2.7.1.12</ecNumber>
    </recommendedName>
</protein>
<evidence type="ECO:0000256" key="5">
    <source>
        <dbReference type="ARBA" id="ARBA00022741"/>
    </source>
</evidence>
<dbReference type="FunFam" id="3.40.50.300:FF:000522">
    <property type="entry name" value="Gluconokinase"/>
    <property type="match status" value="1"/>
</dbReference>
<keyword evidence="8" id="KW-0311">Gluconate utilization</keyword>
<evidence type="ECO:0000313" key="12">
    <source>
        <dbReference type="Proteomes" id="UP000323188"/>
    </source>
</evidence>
<keyword evidence="7 10" id="KW-0067">ATP-binding</keyword>
<dbReference type="InterPro" id="IPR027417">
    <property type="entry name" value="P-loop_NTPase"/>
</dbReference>
<evidence type="ECO:0000256" key="8">
    <source>
        <dbReference type="ARBA" id="ARBA00023064"/>
    </source>
</evidence>
<dbReference type="Gene3D" id="3.40.50.300">
    <property type="entry name" value="P-loop containing nucleotide triphosphate hydrolases"/>
    <property type="match status" value="1"/>
</dbReference>
<keyword evidence="6 10" id="KW-0418">Kinase</keyword>
<dbReference type="GO" id="GO:0005737">
    <property type="term" value="C:cytoplasm"/>
    <property type="evidence" value="ECO:0007669"/>
    <property type="project" value="TreeGrafter"/>
</dbReference>
<name>A0A5B2TSG7_9FLAO</name>
<proteinExistence type="inferred from homology"/>
<dbReference type="InterPro" id="IPR006001">
    <property type="entry name" value="Therm_gnt_kin"/>
</dbReference>
<evidence type="ECO:0000313" key="11">
    <source>
        <dbReference type="EMBL" id="KAA2217063.1"/>
    </source>
</evidence>
<gene>
    <name evidence="11" type="ORF">F0361_13880</name>
</gene>
<dbReference type="RefSeq" id="WP_154919405.1">
    <property type="nucleotide sequence ID" value="NZ_VUOE01000002.1"/>
</dbReference>
<evidence type="ECO:0000256" key="2">
    <source>
        <dbReference type="ARBA" id="ARBA00008420"/>
    </source>
</evidence>
<comment type="similarity">
    <text evidence="2 10">Belongs to the gluconokinase GntK/GntV family.</text>
</comment>
<dbReference type="CDD" id="cd02021">
    <property type="entry name" value="GntK"/>
    <property type="match status" value="1"/>
</dbReference>
<reference evidence="11 12" key="1">
    <citation type="submission" date="2019-09" db="EMBL/GenBank/DDBJ databases">
        <authorList>
            <person name="Khan S.A."/>
            <person name="Jeon C.O."/>
            <person name="Chun B.H."/>
            <person name="Jeong S.E."/>
        </authorList>
    </citation>
    <scope>NUCLEOTIDE SEQUENCE [LARGE SCALE GENOMIC DNA]</scope>
    <source>
        <strain evidence="11 12">KCTC 42508</strain>
    </source>
</reference>
<dbReference type="GO" id="GO:0019521">
    <property type="term" value="P:D-gluconate metabolic process"/>
    <property type="evidence" value="ECO:0007669"/>
    <property type="project" value="UniProtKB-KW"/>
</dbReference>
<dbReference type="SUPFAM" id="SSF52540">
    <property type="entry name" value="P-loop containing nucleoside triphosphate hydrolases"/>
    <property type="match status" value="1"/>
</dbReference>
<sequence>MNETKIIFVMGVSGCGKSTVGNLLAKKLGYTFFDGDHYHPQANIDKMSKGIPLDDNDRKGWLETLNELGIKHREQGAVIVCSALKATYREMLRNGLEEVAVFLFLKGTLEQISYRLSLRKGHFMPKELLQSQFETLEEPENALVVGIDNSPEEIVNQVLHLLSN</sequence>
<dbReference type="GO" id="GO:0005524">
    <property type="term" value="F:ATP binding"/>
    <property type="evidence" value="ECO:0007669"/>
    <property type="project" value="UniProtKB-KW"/>
</dbReference>
<comment type="catalytic activity">
    <reaction evidence="9 10">
        <text>D-gluconate + ATP = 6-phospho-D-gluconate + ADP + H(+)</text>
        <dbReference type="Rhea" id="RHEA:19433"/>
        <dbReference type="ChEBI" id="CHEBI:15378"/>
        <dbReference type="ChEBI" id="CHEBI:18391"/>
        <dbReference type="ChEBI" id="CHEBI:30616"/>
        <dbReference type="ChEBI" id="CHEBI:58759"/>
        <dbReference type="ChEBI" id="CHEBI:456216"/>
        <dbReference type="EC" id="2.7.1.12"/>
    </reaction>
</comment>
<evidence type="ECO:0000256" key="9">
    <source>
        <dbReference type="ARBA" id="ARBA00048090"/>
    </source>
</evidence>
<evidence type="ECO:0000256" key="7">
    <source>
        <dbReference type="ARBA" id="ARBA00022840"/>
    </source>
</evidence>
<evidence type="ECO:0000256" key="3">
    <source>
        <dbReference type="ARBA" id="ARBA00012054"/>
    </source>
</evidence>
<accession>A0A5B2TSG7</accession>
<organism evidence="11 12">
    <name type="scientific">Maribacter flavus</name>
    <dbReference type="NCBI Taxonomy" id="1658664"/>
    <lineage>
        <taxon>Bacteria</taxon>
        <taxon>Pseudomonadati</taxon>
        <taxon>Bacteroidota</taxon>
        <taxon>Flavobacteriia</taxon>
        <taxon>Flavobacteriales</taxon>
        <taxon>Flavobacteriaceae</taxon>
        <taxon>Maribacter</taxon>
    </lineage>
</organism>
<evidence type="ECO:0000256" key="4">
    <source>
        <dbReference type="ARBA" id="ARBA00022679"/>
    </source>
</evidence>
<evidence type="ECO:0000256" key="10">
    <source>
        <dbReference type="RuleBase" id="RU363066"/>
    </source>
</evidence>
<dbReference type="GO" id="GO:0046316">
    <property type="term" value="F:gluconokinase activity"/>
    <property type="evidence" value="ECO:0007669"/>
    <property type="project" value="UniProtKB-EC"/>
</dbReference>
<dbReference type="AlphaFoldDB" id="A0A5B2TSG7"/>
<dbReference type="Pfam" id="PF01202">
    <property type="entry name" value="SKI"/>
    <property type="match status" value="1"/>
</dbReference>
<dbReference type="PANTHER" id="PTHR43442">
    <property type="entry name" value="GLUCONOKINASE-RELATED"/>
    <property type="match status" value="1"/>
</dbReference>
<dbReference type="PANTHER" id="PTHR43442:SF3">
    <property type="entry name" value="GLUCONOKINASE-RELATED"/>
    <property type="match status" value="1"/>
</dbReference>